<sequence>MSPSLRLLKVILYAAFVGLLLASYLSPLQEIIEGRSRVFALQSALEEVEKENAARERIVAELETPEGVERAARERYGMIKPGEKVYIVPDDSEE</sequence>
<keyword evidence="1" id="KW-0131">Cell cycle</keyword>
<accession>A0A6J4QLG8</accession>
<gene>
    <name evidence="1" type="ORF">AVDCRST_MAG80-1303</name>
</gene>
<keyword evidence="1" id="KW-0132">Cell division</keyword>
<evidence type="ECO:0000313" key="1">
    <source>
        <dbReference type="EMBL" id="CAA9440762.1"/>
    </source>
</evidence>
<dbReference type="Pfam" id="PF04977">
    <property type="entry name" value="DivIC"/>
    <property type="match status" value="1"/>
</dbReference>
<proteinExistence type="predicted"/>
<dbReference type="EMBL" id="CADCVC010000110">
    <property type="protein sequence ID" value="CAA9440762.1"/>
    <property type="molecule type" value="Genomic_DNA"/>
</dbReference>
<reference evidence="1" key="1">
    <citation type="submission" date="2020-02" db="EMBL/GenBank/DDBJ databases">
        <authorList>
            <person name="Meier V. D."/>
        </authorList>
    </citation>
    <scope>NUCLEOTIDE SEQUENCE</scope>
    <source>
        <strain evidence="1">AVDCRST_MAG80</strain>
    </source>
</reference>
<name>A0A6J4QLG8_9ACTN</name>
<protein>
    <submittedName>
        <fullName evidence="1">Cell division protein DivIC (FtsB), stabilizes FtsL against RasP cleavage</fullName>
    </submittedName>
</protein>
<dbReference type="GO" id="GO:0051301">
    <property type="term" value="P:cell division"/>
    <property type="evidence" value="ECO:0007669"/>
    <property type="project" value="UniProtKB-KW"/>
</dbReference>
<dbReference type="InterPro" id="IPR007060">
    <property type="entry name" value="FtsL/DivIC"/>
</dbReference>
<organism evidence="1">
    <name type="scientific">uncultured Rubrobacteraceae bacterium</name>
    <dbReference type="NCBI Taxonomy" id="349277"/>
    <lineage>
        <taxon>Bacteria</taxon>
        <taxon>Bacillati</taxon>
        <taxon>Actinomycetota</taxon>
        <taxon>Rubrobacteria</taxon>
        <taxon>Rubrobacterales</taxon>
        <taxon>Rubrobacteraceae</taxon>
        <taxon>environmental samples</taxon>
    </lineage>
</organism>
<dbReference type="AlphaFoldDB" id="A0A6J4QLG8"/>